<evidence type="ECO:0000256" key="1">
    <source>
        <dbReference type="ARBA" id="ARBA00007039"/>
    </source>
</evidence>
<sequence length="244" mass="26228">MTTNYFEHARNRSAGADDSAISRGTDVAMMTSERLLYQRILLLDRELDQENGARLCSQLVLLAAEDPSRDITLLINSPGGLVPAMLGIGDLMDVIPCDVRTVALGMAYSAGQFLLTHGTRGKRFILPHGTVLMHQGSAGFGGSAADIQIQAGDLRKNRDLLIRLTAERTGQDEQTIARDSERDRMWDARAAVDYGFCDHVVTSLDEILPLAHGAVTNPSRGGFSIDNQDPLTGTTGTTSGGGNE</sequence>
<dbReference type="InterPro" id="IPR023562">
    <property type="entry name" value="ClpP/TepA"/>
</dbReference>
<dbReference type="GO" id="GO:0006515">
    <property type="term" value="P:protein quality control for misfolded or incompletely synthesized proteins"/>
    <property type="evidence" value="ECO:0007669"/>
    <property type="project" value="TreeGrafter"/>
</dbReference>
<dbReference type="AlphaFoldDB" id="A0A7Z0D182"/>
<proteinExistence type="inferred from homology"/>
<evidence type="ECO:0000256" key="6">
    <source>
        <dbReference type="RuleBase" id="RU003567"/>
    </source>
</evidence>
<dbReference type="GO" id="GO:0051117">
    <property type="term" value="F:ATPase binding"/>
    <property type="evidence" value="ECO:0007669"/>
    <property type="project" value="TreeGrafter"/>
</dbReference>
<evidence type="ECO:0000313" key="9">
    <source>
        <dbReference type="Proteomes" id="UP000539111"/>
    </source>
</evidence>
<keyword evidence="9" id="KW-1185">Reference proteome</keyword>
<dbReference type="SUPFAM" id="SSF52096">
    <property type="entry name" value="ClpP/crotonase"/>
    <property type="match status" value="1"/>
</dbReference>
<dbReference type="EMBL" id="JACBZP010000001">
    <property type="protein sequence ID" value="NYI66548.1"/>
    <property type="molecule type" value="Genomic_DNA"/>
</dbReference>
<keyword evidence="4 8" id="KW-0378">Hydrolase</keyword>
<dbReference type="PRINTS" id="PR00127">
    <property type="entry name" value="CLPPROTEASEP"/>
</dbReference>
<evidence type="ECO:0000256" key="5">
    <source>
        <dbReference type="ARBA" id="ARBA00022825"/>
    </source>
</evidence>
<reference evidence="8 9" key="1">
    <citation type="submission" date="2020-07" db="EMBL/GenBank/DDBJ databases">
        <title>Sequencing the genomes of 1000 actinobacteria strains.</title>
        <authorList>
            <person name="Klenk H.-P."/>
        </authorList>
    </citation>
    <scope>NUCLEOTIDE SEQUENCE [LARGE SCALE GENOMIC DNA]</scope>
    <source>
        <strain evidence="8 9">DSM 26341</strain>
    </source>
</reference>
<keyword evidence="3 8" id="KW-0645">Protease</keyword>
<keyword evidence="5" id="KW-0720">Serine protease</keyword>
<organism evidence="8 9">
    <name type="scientific">Spelaeicoccus albus</name>
    <dbReference type="NCBI Taxonomy" id="1280376"/>
    <lineage>
        <taxon>Bacteria</taxon>
        <taxon>Bacillati</taxon>
        <taxon>Actinomycetota</taxon>
        <taxon>Actinomycetes</taxon>
        <taxon>Micrococcales</taxon>
        <taxon>Brevibacteriaceae</taxon>
        <taxon>Spelaeicoccus</taxon>
    </lineage>
</organism>
<dbReference type="PANTHER" id="PTHR10381:SF70">
    <property type="entry name" value="ATP-DEPENDENT CLP PROTEASE PROTEOLYTIC SUBUNIT"/>
    <property type="match status" value="1"/>
</dbReference>
<evidence type="ECO:0000256" key="4">
    <source>
        <dbReference type="ARBA" id="ARBA00022801"/>
    </source>
</evidence>
<feature type="region of interest" description="Disordered" evidence="7">
    <location>
        <begin position="220"/>
        <end position="244"/>
    </location>
</feature>
<gene>
    <name evidence="8" type="ORF">BJY26_000854</name>
</gene>
<dbReference type="Gene3D" id="3.90.226.10">
    <property type="entry name" value="2-enoyl-CoA Hydratase, Chain A, domain 1"/>
    <property type="match status" value="1"/>
</dbReference>
<dbReference type="PANTHER" id="PTHR10381">
    <property type="entry name" value="ATP-DEPENDENT CLP PROTEASE PROTEOLYTIC SUBUNIT"/>
    <property type="match status" value="1"/>
</dbReference>
<evidence type="ECO:0000256" key="2">
    <source>
        <dbReference type="ARBA" id="ARBA00022490"/>
    </source>
</evidence>
<dbReference type="GO" id="GO:0004176">
    <property type="term" value="F:ATP-dependent peptidase activity"/>
    <property type="evidence" value="ECO:0007669"/>
    <property type="project" value="InterPro"/>
</dbReference>
<comment type="similarity">
    <text evidence="1 6">Belongs to the peptidase S14 family.</text>
</comment>
<comment type="caution">
    <text evidence="8">The sequence shown here is derived from an EMBL/GenBank/DDBJ whole genome shotgun (WGS) entry which is preliminary data.</text>
</comment>
<dbReference type="GO" id="GO:0004252">
    <property type="term" value="F:serine-type endopeptidase activity"/>
    <property type="evidence" value="ECO:0007669"/>
    <property type="project" value="InterPro"/>
</dbReference>
<protein>
    <recommendedName>
        <fullName evidence="6">ATP-dependent Clp protease proteolytic subunit</fullName>
    </recommendedName>
</protein>
<dbReference type="CDD" id="cd07017">
    <property type="entry name" value="S14_ClpP_2"/>
    <property type="match status" value="1"/>
</dbReference>
<dbReference type="Proteomes" id="UP000539111">
    <property type="component" value="Unassembled WGS sequence"/>
</dbReference>
<accession>A0A7Z0D182</accession>
<evidence type="ECO:0000313" key="8">
    <source>
        <dbReference type="EMBL" id="NYI66548.1"/>
    </source>
</evidence>
<evidence type="ECO:0000256" key="7">
    <source>
        <dbReference type="SAM" id="MobiDB-lite"/>
    </source>
</evidence>
<evidence type="ECO:0000256" key="3">
    <source>
        <dbReference type="ARBA" id="ARBA00022670"/>
    </source>
</evidence>
<name>A0A7Z0D182_9MICO</name>
<keyword evidence="2" id="KW-0963">Cytoplasm</keyword>
<dbReference type="Pfam" id="PF00574">
    <property type="entry name" value="CLP_protease"/>
    <property type="match status" value="1"/>
</dbReference>
<dbReference type="InterPro" id="IPR001907">
    <property type="entry name" value="ClpP"/>
</dbReference>
<dbReference type="InterPro" id="IPR029045">
    <property type="entry name" value="ClpP/crotonase-like_dom_sf"/>
</dbReference>
<dbReference type="GO" id="GO:0009368">
    <property type="term" value="C:endopeptidase Clp complex"/>
    <property type="evidence" value="ECO:0007669"/>
    <property type="project" value="TreeGrafter"/>
</dbReference>